<evidence type="ECO:0000256" key="1">
    <source>
        <dbReference type="SAM" id="Phobius"/>
    </source>
</evidence>
<keyword evidence="2" id="KW-0732">Signal</keyword>
<gene>
    <name evidence="3" type="ORF">J2S02_003701</name>
</gene>
<proteinExistence type="predicted"/>
<keyword evidence="4" id="KW-1185">Reference proteome</keyword>
<keyword evidence="1" id="KW-0812">Transmembrane</keyword>
<dbReference type="EMBL" id="JAUSTZ010000009">
    <property type="protein sequence ID" value="MDQ0227356.1"/>
    <property type="molecule type" value="Genomic_DNA"/>
</dbReference>
<feature type="transmembrane region" description="Helical" evidence="1">
    <location>
        <begin position="117"/>
        <end position="136"/>
    </location>
</feature>
<reference evidence="3 4" key="1">
    <citation type="submission" date="2023-07" db="EMBL/GenBank/DDBJ databases">
        <title>Genomic Encyclopedia of Type Strains, Phase IV (KMG-IV): sequencing the most valuable type-strain genomes for metagenomic binning, comparative biology and taxonomic classification.</title>
        <authorList>
            <person name="Goeker M."/>
        </authorList>
    </citation>
    <scope>NUCLEOTIDE SEQUENCE [LARGE SCALE GENOMIC DNA]</scope>
    <source>
        <strain evidence="3 4">DSM 17723</strain>
    </source>
</reference>
<evidence type="ECO:0000256" key="2">
    <source>
        <dbReference type="SAM" id="SignalP"/>
    </source>
</evidence>
<keyword evidence="1" id="KW-1133">Transmembrane helix</keyword>
<feature type="signal peptide" evidence="2">
    <location>
        <begin position="1"/>
        <end position="21"/>
    </location>
</feature>
<accession>A0ABT9Z522</accession>
<organism evidence="3 4">
    <name type="scientific">Metabacillus niabensis</name>
    <dbReference type="NCBI Taxonomy" id="324854"/>
    <lineage>
        <taxon>Bacteria</taxon>
        <taxon>Bacillati</taxon>
        <taxon>Bacillota</taxon>
        <taxon>Bacilli</taxon>
        <taxon>Bacillales</taxon>
        <taxon>Bacillaceae</taxon>
        <taxon>Metabacillus</taxon>
    </lineage>
</organism>
<keyword evidence="1" id="KW-0472">Membrane</keyword>
<evidence type="ECO:0008006" key="5">
    <source>
        <dbReference type="Google" id="ProtNLM"/>
    </source>
</evidence>
<dbReference type="Proteomes" id="UP001232245">
    <property type="component" value="Unassembled WGS sequence"/>
</dbReference>
<protein>
    <recommendedName>
        <fullName evidence="5">DUF3592 domain-containing protein</fullName>
    </recommendedName>
</protein>
<evidence type="ECO:0000313" key="3">
    <source>
        <dbReference type="EMBL" id="MDQ0227356.1"/>
    </source>
</evidence>
<comment type="caution">
    <text evidence="3">The sequence shown here is derived from an EMBL/GenBank/DDBJ whole genome shotgun (WGS) entry which is preliminary data.</text>
</comment>
<dbReference type="RefSeq" id="WP_307190792.1">
    <property type="nucleotide sequence ID" value="NZ_JAUSTZ010000009.1"/>
</dbReference>
<name>A0ABT9Z522_9BACI</name>
<feature type="chain" id="PRO_5046588562" description="DUF3592 domain-containing protein" evidence="2">
    <location>
        <begin position="22"/>
        <end position="140"/>
    </location>
</feature>
<sequence>MKKTVSFFIIFIFAFTSSIQALSWAFPFVVWDGNVYEVKQEKLGEKEIGEWIGEVKTRPNDMTGEYYGNASNAYPKGTPYYKINNIPTEKAIAVKVSENGWQKAIYSHEAPFHWLDLLQIIIPIVIFISIAILIGLRIKK</sequence>
<evidence type="ECO:0000313" key="4">
    <source>
        <dbReference type="Proteomes" id="UP001232245"/>
    </source>
</evidence>